<protein>
    <submittedName>
        <fullName evidence="2">Uncharacterized protein</fullName>
    </submittedName>
</protein>
<feature type="transmembrane region" description="Helical" evidence="1">
    <location>
        <begin position="53"/>
        <end position="72"/>
    </location>
</feature>
<dbReference type="EMBL" id="FONV01000010">
    <property type="protein sequence ID" value="SFF42865.1"/>
    <property type="molecule type" value="Genomic_DNA"/>
</dbReference>
<dbReference type="Proteomes" id="UP000199645">
    <property type="component" value="Unassembled WGS sequence"/>
</dbReference>
<feature type="transmembrane region" description="Helical" evidence="1">
    <location>
        <begin position="149"/>
        <end position="174"/>
    </location>
</feature>
<dbReference type="STRING" id="35752.SAMN05421541_110175"/>
<proteinExistence type="predicted"/>
<dbReference type="RefSeq" id="WP_093618663.1">
    <property type="nucleotide sequence ID" value="NZ_BOMT01000055.1"/>
</dbReference>
<keyword evidence="1" id="KW-1133">Transmembrane helix</keyword>
<evidence type="ECO:0000256" key="1">
    <source>
        <dbReference type="SAM" id="Phobius"/>
    </source>
</evidence>
<evidence type="ECO:0000313" key="2">
    <source>
        <dbReference type="EMBL" id="SFF42865.1"/>
    </source>
</evidence>
<feature type="transmembrane region" description="Helical" evidence="1">
    <location>
        <begin position="12"/>
        <end position="33"/>
    </location>
</feature>
<dbReference type="AlphaFoldDB" id="A0A1I2IKM7"/>
<keyword evidence="3" id="KW-1185">Reference proteome</keyword>
<keyword evidence="1" id="KW-0812">Transmembrane</keyword>
<gene>
    <name evidence="2" type="ORF">SAMN05421541_110175</name>
</gene>
<organism evidence="2 3">
    <name type="scientific">Actinoplanes philippinensis</name>
    <dbReference type="NCBI Taxonomy" id="35752"/>
    <lineage>
        <taxon>Bacteria</taxon>
        <taxon>Bacillati</taxon>
        <taxon>Actinomycetota</taxon>
        <taxon>Actinomycetes</taxon>
        <taxon>Micromonosporales</taxon>
        <taxon>Micromonosporaceae</taxon>
        <taxon>Actinoplanes</taxon>
    </lineage>
</organism>
<feature type="transmembrane region" description="Helical" evidence="1">
    <location>
        <begin position="79"/>
        <end position="97"/>
    </location>
</feature>
<keyword evidence="1" id="KW-0472">Membrane</keyword>
<reference evidence="2 3" key="1">
    <citation type="submission" date="2016-10" db="EMBL/GenBank/DDBJ databases">
        <authorList>
            <person name="de Groot N.N."/>
        </authorList>
    </citation>
    <scope>NUCLEOTIDE SEQUENCE [LARGE SCALE GENOMIC DNA]</scope>
    <source>
        <strain evidence="2 3">DSM 43019</strain>
    </source>
</reference>
<name>A0A1I2IKM7_9ACTN</name>
<dbReference type="OrthoDB" id="3297072at2"/>
<sequence length="175" mass="18920">MISDAWWERNRTWAPYPLTALMIGLFFTGRWAVMAYVELFRLLSGGATTVMAIAGWMLYIVPFTLLWTVILTSGRAKNCLAFLLLLVPITLSVYPGGTNYWLGEAVSGPGGNAFVVGMRNGLLGGVVTSFTVPFVLASERLRDHFGVRTLGWMLAAPIGTFLIATLAAAITLAAS</sequence>
<accession>A0A1I2IKM7</accession>
<feature type="transmembrane region" description="Helical" evidence="1">
    <location>
        <begin position="117"/>
        <end position="137"/>
    </location>
</feature>
<evidence type="ECO:0000313" key="3">
    <source>
        <dbReference type="Proteomes" id="UP000199645"/>
    </source>
</evidence>